<dbReference type="Pfam" id="PF25231">
    <property type="entry name" value="DUF7847"/>
    <property type="match status" value="1"/>
</dbReference>
<keyword evidence="2" id="KW-1133">Transmembrane helix</keyword>
<dbReference type="PANTHER" id="PTHR33133">
    <property type="entry name" value="OS08G0107100 PROTEIN-RELATED"/>
    <property type="match status" value="1"/>
</dbReference>
<reference evidence="4 5" key="1">
    <citation type="journal article" date="2019" name="Int. J. Syst. Evol. Microbiol.">
        <title>The Global Catalogue of Microorganisms (GCM) 10K type strain sequencing project: providing services to taxonomists for standard genome sequencing and annotation.</title>
        <authorList>
            <consortium name="The Broad Institute Genomics Platform"/>
            <consortium name="The Broad Institute Genome Sequencing Center for Infectious Disease"/>
            <person name="Wu L."/>
            <person name="Ma J."/>
        </authorList>
    </citation>
    <scope>NUCLEOTIDE SEQUENCE [LARGE SCALE GENOMIC DNA]</scope>
    <source>
        <strain evidence="4 5">JCM 10671</strain>
    </source>
</reference>
<dbReference type="EMBL" id="BAAAHE010000004">
    <property type="protein sequence ID" value="GAA0605170.1"/>
    <property type="molecule type" value="Genomic_DNA"/>
</dbReference>
<feature type="transmembrane region" description="Helical" evidence="2">
    <location>
        <begin position="309"/>
        <end position="338"/>
    </location>
</feature>
<evidence type="ECO:0000259" key="3">
    <source>
        <dbReference type="Pfam" id="PF25231"/>
    </source>
</evidence>
<feature type="transmembrane region" description="Helical" evidence="2">
    <location>
        <begin position="178"/>
        <end position="206"/>
    </location>
</feature>
<keyword evidence="2" id="KW-0812">Transmembrane</keyword>
<accession>A0ABN1G6U0</accession>
<gene>
    <name evidence="4" type="ORF">GCM10009547_03870</name>
</gene>
<evidence type="ECO:0000313" key="4">
    <source>
        <dbReference type="EMBL" id="GAA0605170.1"/>
    </source>
</evidence>
<name>A0ABN1G6U0_9ACTN</name>
<organism evidence="4 5">
    <name type="scientific">Sporichthya brevicatena</name>
    <dbReference type="NCBI Taxonomy" id="171442"/>
    <lineage>
        <taxon>Bacteria</taxon>
        <taxon>Bacillati</taxon>
        <taxon>Actinomycetota</taxon>
        <taxon>Actinomycetes</taxon>
        <taxon>Sporichthyales</taxon>
        <taxon>Sporichthyaceae</taxon>
        <taxon>Sporichthya</taxon>
    </lineage>
</organism>
<sequence length="363" mass="37869">MTSEPPGWSSPASGETPASGGWSAPAPTATYGGPGYGAPGYGPGYAPRPLEVRPGVVPLRPLGVGEIIDGAISTMRRHWKLQLGLSAAVVTVVSLLQAGALYLLYRNTSGISGGEITGPESEPSAAANVAQVVTIVIGQLAQMVLLGILVFIVSRAVLGQDVTPAQAWAAVRPHLWKLIWLSVLIMLLMGVVIGIPILITIAVAVADASTPVIVTVAVVGEVIAVPVAVWLWVRLGVAAPALVLERTGIAGAMRRSARLVRRSWWRVFGVLLLSTVVSTILGGIIQTPFTFGAVLTGFDLDGTEAPGVWFYVLTTIGTSIAGTITYPFTAGVAALLYIDLRMRREALDITLVRSTRTGAGPRA</sequence>
<dbReference type="Proteomes" id="UP001500957">
    <property type="component" value="Unassembled WGS sequence"/>
</dbReference>
<evidence type="ECO:0000313" key="5">
    <source>
        <dbReference type="Proteomes" id="UP001500957"/>
    </source>
</evidence>
<feature type="region of interest" description="Disordered" evidence="1">
    <location>
        <begin position="1"/>
        <end position="26"/>
    </location>
</feature>
<dbReference type="InterPro" id="IPR057169">
    <property type="entry name" value="DUF7847"/>
</dbReference>
<proteinExistence type="predicted"/>
<keyword evidence="5" id="KW-1185">Reference proteome</keyword>
<comment type="caution">
    <text evidence="4">The sequence shown here is derived from an EMBL/GenBank/DDBJ whole genome shotgun (WGS) entry which is preliminary data.</text>
</comment>
<evidence type="ECO:0000256" key="1">
    <source>
        <dbReference type="SAM" id="MobiDB-lite"/>
    </source>
</evidence>
<keyword evidence="2" id="KW-0472">Membrane</keyword>
<dbReference type="PANTHER" id="PTHR33133:SF1">
    <property type="entry name" value="EXPRESSED PROTEIN-RELATED"/>
    <property type="match status" value="1"/>
</dbReference>
<dbReference type="RefSeq" id="WP_344601005.1">
    <property type="nucleotide sequence ID" value="NZ_BAAAHE010000004.1"/>
</dbReference>
<feature type="domain" description="DUF7847" evidence="3">
    <location>
        <begin position="64"/>
        <end position="330"/>
    </location>
</feature>
<feature type="transmembrane region" description="Helical" evidence="2">
    <location>
        <begin position="83"/>
        <end position="105"/>
    </location>
</feature>
<feature type="transmembrane region" description="Helical" evidence="2">
    <location>
        <begin position="125"/>
        <end position="158"/>
    </location>
</feature>
<evidence type="ECO:0000256" key="2">
    <source>
        <dbReference type="SAM" id="Phobius"/>
    </source>
</evidence>
<feature type="transmembrane region" description="Helical" evidence="2">
    <location>
        <begin position="212"/>
        <end position="233"/>
    </location>
</feature>
<feature type="transmembrane region" description="Helical" evidence="2">
    <location>
        <begin position="264"/>
        <end position="289"/>
    </location>
</feature>
<protein>
    <submittedName>
        <fullName evidence="4">Glycerophosphoryl diester phosphodiesterase membrane domain-containing protein</fullName>
    </submittedName>
</protein>